<organism evidence="3 4">
    <name type="scientific">Colletotrichum spinosum</name>
    <dbReference type="NCBI Taxonomy" id="1347390"/>
    <lineage>
        <taxon>Eukaryota</taxon>
        <taxon>Fungi</taxon>
        <taxon>Dikarya</taxon>
        <taxon>Ascomycota</taxon>
        <taxon>Pezizomycotina</taxon>
        <taxon>Sordariomycetes</taxon>
        <taxon>Hypocreomycetidae</taxon>
        <taxon>Glomerellales</taxon>
        <taxon>Glomerellaceae</taxon>
        <taxon>Colletotrichum</taxon>
        <taxon>Colletotrichum orbiculare species complex</taxon>
    </lineage>
</organism>
<keyword evidence="4" id="KW-1185">Reference proteome</keyword>
<evidence type="ECO:0000256" key="2">
    <source>
        <dbReference type="SAM" id="SignalP"/>
    </source>
</evidence>
<evidence type="ECO:0000256" key="1">
    <source>
        <dbReference type="SAM" id="MobiDB-lite"/>
    </source>
</evidence>
<keyword evidence="2" id="KW-0732">Signal</keyword>
<feature type="chain" id="PRO_5020185680" evidence="2">
    <location>
        <begin position="18"/>
        <end position="230"/>
    </location>
</feature>
<comment type="caution">
    <text evidence="3">The sequence shown here is derived from an EMBL/GenBank/DDBJ whole genome shotgun (WGS) entry which is preliminary data.</text>
</comment>
<feature type="compositionally biased region" description="Low complexity" evidence="1">
    <location>
        <begin position="143"/>
        <end position="161"/>
    </location>
</feature>
<sequence length="230" mass="23345">MQSKVLALSLAAVVVRADLRLNTNDIPQDCTAICRPIRDLGNICTVNFIPGQGNNNSDQLQDQLDAQCVCTNTSFDVKNLAAQCSSCMSEKVPTDQQRSLEGINSIMADCGFQSTSYASSATSAANTVIVLATRLTASSQLTTTLGGGQTSAPSSTHSSSRSTERAITTTFLTSNVGGFPSVATSTIQGGGQTGAPNSAAGVVNVPGSNSLLAAAGVAVAGAFALGAFML</sequence>
<name>A0A4R8QKR8_9PEZI</name>
<dbReference type="Proteomes" id="UP000295083">
    <property type="component" value="Unassembled WGS sequence"/>
</dbReference>
<reference evidence="3 4" key="1">
    <citation type="submission" date="2018-11" db="EMBL/GenBank/DDBJ databases">
        <title>Genome sequence and assembly of Colletotrichum spinosum.</title>
        <authorList>
            <person name="Gan P."/>
            <person name="Shirasu K."/>
        </authorList>
    </citation>
    <scope>NUCLEOTIDE SEQUENCE [LARGE SCALE GENOMIC DNA]</scope>
    <source>
        <strain evidence="3 4">CBS 515.97</strain>
    </source>
</reference>
<feature type="region of interest" description="Disordered" evidence="1">
    <location>
        <begin position="143"/>
        <end position="164"/>
    </location>
</feature>
<evidence type="ECO:0000313" key="3">
    <source>
        <dbReference type="EMBL" id="TDZ39591.1"/>
    </source>
</evidence>
<dbReference type="EMBL" id="QAPG01000009">
    <property type="protein sequence ID" value="TDZ39591.1"/>
    <property type="molecule type" value="Genomic_DNA"/>
</dbReference>
<proteinExistence type="predicted"/>
<feature type="signal peptide" evidence="2">
    <location>
        <begin position="1"/>
        <end position="17"/>
    </location>
</feature>
<evidence type="ECO:0000313" key="4">
    <source>
        <dbReference type="Proteomes" id="UP000295083"/>
    </source>
</evidence>
<accession>A0A4R8QKR8</accession>
<gene>
    <name evidence="3" type="ORF">C8035_v005385</name>
</gene>
<dbReference type="AlphaFoldDB" id="A0A4R8QKR8"/>
<protein>
    <submittedName>
        <fullName evidence="3">Protein CAP22</fullName>
    </submittedName>
</protein>